<comment type="caution">
    <text evidence="1">The sequence shown here is derived from an EMBL/GenBank/DDBJ whole genome shotgun (WGS) entry which is preliminary data.</text>
</comment>
<dbReference type="EMBL" id="LAZR01001741">
    <property type="protein sequence ID" value="KKN39849.1"/>
    <property type="molecule type" value="Genomic_DNA"/>
</dbReference>
<protein>
    <submittedName>
        <fullName evidence="1">Uncharacterized protein</fullName>
    </submittedName>
</protein>
<accession>A0A0F9QBF9</accession>
<evidence type="ECO:0000313" key="1">
    <source>
        <dbReference type="EMBL" id="KKN39849.1"/>
    </source>
</evidence>
<sequence>MPKLTLDTKITIHFDYYKEGFANQDVVDITEVETPTEEDLEEWIWELKDEWKEN</sequence>
<dbReference type="AlphaFoldDB" id="A0A0F9QBF9"/>
<gene>
    <name evidence="1" type="ORF">LCGC14_0739610</name>
</gene>
<proteinExistence type="predicted"/>
<organism evidence="1">
    <name type="scientific">marine sediment metagenome</name>
    <dbReference type="NCBI Taxonomy" id="412755"/>
    <lineage>
        <taxon>unclassified sequences</taxon>
        <taxon>metagenomes</taxon>
        <taxon>ecological metagenomes</taxon>
    </lineage>
</organism>
<reference evidence="1" key="1">
    <citation type="journal article" date="2015" name="Nature">
        <title>Complex archaea that bridge the gap between prokaryotes and eukaryotes.</title>
        <authorList>
            <person name="Spang A."/>
            <person name="Saw J.H."/>
            <person name="Jorgensen S.L."/>
            <person name="Zaremba-Niedzwiedzka K."/>
            <person name="Martijn J."/>
            <person name="Lind A.E."/>
            <person name="van Eijk R."/>
            <person name="Schleper C."/>
            <person name="Guy L."/>
            <person name="Ettema T.J."/>
        </authorList>
    </citation>
    <scope>NUCLEOTIDE SEQUENCE</scope>
</reference>
<name>A0A0F9QBF9_9ZZZZ</name>